<feature type="signal peptide" evidence="1">
    <location>
        <begin position="1"/>
        <end position="41"/>
    </location>
</feature>
<dbReference type="AlphaFoldDB" id="A0A1G9D2B7"/>
<dbReference type="SUPFAM" id="SSF52058">
    <property type="entry name" value="L domain-like"/>
    <property type="match status" value="1"/>
</dbReference>
<sequence>MLSTERSTHATRGSARRRFAAILAAGALVAASITVPAAAYAEVGASTDPVAFGDVGLEACVANQLGIGAGTAVTQGDLGLLTALDCPGADISDLGPLQFATNLMTLNVAGNAITDLTALAGLSHLTDVTLTDQVVPLADALAGLAVDLPVLAGAHGEAIVLDVSSSSGTVGTVAGNAVTWACAGAGRLDWLATVPLGDLGATTTFTGSMLQQVAQGTAPACALTASPSPIIKGTPRSGQTLTVSPGSWAPEPIALATQWKSAGVAIPGATASTYVVLATDAGKAITVTVTGSKLGYTSMARTSAALTMESTLTASPTPTVSGTRRVGQVLTATAGSWTPTVVTLAYQWKRNGVAIPGATTSTYKLVTVDAGTQVTAVVTGYKSGYTTVSRTSAAASIEKLLTASPVPSISGTGRVGRTLTANPGSWTPATVTLAYRWKRDGAGITGATASTYVVVAADAGRSITVTVAGSKSGYTSVSRTSAALRIEKPLTATPTPTVSGTRRVGQVLTATAGSWTPTVVTLAYQWKRNGVAIPGATTSTYKLVTADAGTQVTAVVTGSKSGYTPVSRTSAAASIEKLLTATPVPSISGTGRVGRTLTAKPGSWTPATVTLAYRWKRDGASISGATASTYTLVTADAGRLITVTVSGSKSGYTTASRTSPALKVEKLLTAAPTPTISGVAATARKLTANPGIWSPSPVVLTYQWMRNGIVISGATASTYVPSGPDVGKRISVVVRGSKLGYTSKSRVSAATAAIVISTAIPSDGTYRMGYGLSAGTYVTRAATAGCYWERLSGFDGLFDSIITNDYGSGQRIVTISASDAGFSTSDCGSWIRLKDATFTPRTTVPSVGLFSVARQIMPGLYSAPGGDGCYWETLSGFEGGFDPIIANDFSFYERQIVRIDSWAVGFQTEDCGAWTRIGD</sequence>
<dbReference type="PROSITE" id="PS51318">
    <property type="entry name" value="TAT"/>
    <property type="match status" value="1"/>
</dbReference>
<evidence type="ECO:0000256" key="1">
    <source>
        <dbReference type="SAM" id="SignalP"/>
    </source>
</evidence>
<dbReference type="RefSeq" id="WP_218121504.1">
    <property type="nucleotide sequence ID" value="NZ_FNFU01000008.1"/>
</dbReference>
<dbReference type="InterPro" id="IPR006311">
    <property type="entry name" value="TAT_signal"/>
</dbReference>
<keyword evidence="3" id="KW-1185">Reference proteome</keyword>
<evidence type="ECO:0008006" key="4">
    <source>
        <dbReference type="Google" id="ProtNLM"/>
    </source>
</evidence>
<evidence type="ECO:0000313" key="2">
    <source>
        <dbReference type="EMBL" id="SDK58072.1"/>
    </source>
</evidence>
<dbReference type="Gene3D" id="2.60.40.2700">
    <property type="match status" value="6"/>
</dbReference>
<dbReference type="Gene3D" id="3.80.10.10">
    <property type="entry name" value="Ribonuclease Inhibitor"/>
    <property type="match status" value="1"/>
</dbReference>
<dbReference type="InterPro" id="IPR032675">
    <property type="entry name" value="LRR_dom_sf"/>
</dbReference>
<evidence type="ECO:0000313" key="3">
    <source>
        <dbReference type="Proteomes" id="UP000198701"/>
    </source>
</evidence>
<accession>A0A1G9D2B7</accession>
<gene>
    <name evidence="2" type="ORF">SAMN05216282_10850</name>
</gene>
<dbReference type="InterPro" id="IPR001611">
    <property type="entry name" value="Leu-rich_rpt"/>
</dbReference>
<dbReference type="STRING" id="386301.SAMN05216282_10850"/>
<proteinExistence type="predicted"/>
<dbReference type="PROSITE" id="PS51450">
    <property type="entry name" value="LRR"/>
    <property type="match status" value="1"/>
</dbReference>
<organism evidence="2 3">
    <name type="scientific">Cryobacterium psychrotolerans</name>
    <dbReference type="NCBI Taxonomy" id="386301"/>
    <lineage>
        <taxon>Bacteria</taxon>
        <taxon>Bacillati</taxon>
        <taxon>Actinomycetota</taxon>
        <taxon>Actinomycetes</taxon>
        <taxon>Micrococcales</taxon>
        <taxon>Microbacteriaceae</taxon>
        <taxon>Cryobacterium</taxon>
    </lineage>
</organism>
<dbReference type="EMBL" id="FNFU01000008">
    <property type="protein sequence ID" value="SDK58072.1"/>
    <property type="molecule type" value="Genomic_DNA"/>
</dbReference>
<dbReference type="Proteomes" id="UP000198701">
    <property type="component" value="Unassembled WGS sequence"/>
</dbReference>
<name>A0A1G9D2B7_9MICO</name>
<feature type="chain" id="PRO_5011621033" description="Leucine-rich repeat domain-containing protein" evidence="1">
    <location>
        <begin position="42"/>
        <end position="919"/>
    </location>
</feature>
<reference evidence="2 3" key="1">
    <citation type="submission" date="2016-10" db="EMBL/GenBank/DDBJ databases">
        <authorList>
            <person name="de Groot N.N."/>
        </authorList>
    </citation>
    <scope>NUCLEOTIDE SEQUENCE [LARGE SCALE GENOMIC DNA]</scope>
    <source>
        <strain evidence="2 3">CGMCC 1.5382</strain>
    </source>
</reference>
<protein>
    <recommendedName>
        <fullName evidence="4">Leucine-rich repeat domain-containing protein</fullName>
    </recommendedName>
</protein>
<keyword evidence="1" id="KW-0732">Signal</keyword>